<dbReference type="RefSeq" id="WP_420244822.1">
    <property type="nucleotide sequence ID" value="NZ_BOPV01000001.1"/>
</dbReference>
<organism evidence="3 4">
    <name type="scientific">Roseiterribacter gracilis</name>
    <dbReference type="NCBI Taxonomy" id="2812848"/>
    <lineage>
        <taxon>Bacteria</taxon>
        <taxon>Pseudomonadati</taxon>
        <taxon>Pseudomonadota</taxon>
        <taxon>Alphaproteobacteria</taxon>
        <taxon>Rhodospirillales</taxon>
        <taxon>Roseiterribacteraceae</taxon>
        <taxon>Roseiterribacter</taxon>
    </lineage>
</organism>
<accession>A0A8S8XHI6</accession>
<evidence type="ECO:0000256" key="1">
    <source>
        <dbReference type="ARBA" id="ARBA00006817"/>
    </source>
</evidence>
<dbReference type="SUPFAM" id="SSF55961">
    <property type="entry name" value="Bet v1-like"/>
    <property type="match status" value="1"/>
</dbReference>
<name>A0A8S8XHI6_9PROT</name>
<dbReference type="AlphaFoldDB" id="A0A8S8XHI6"/>
<comment type="similarity">
    <text evidence="1">Belongs to the AHA1 family.</text>
</comment>
<protein>
    <recommendedName>
        <fullName evidence="2">Activator of Hsp90 ATPase homologue 1/2-like C-terminal domain-containing protein</fullName>
    </recommendedName>
</protein>
<feature type="domain" description="Activator of Hsp90 ATPase homologue 1/2-like C-terminal" evidence="2">
    <location>
        <begin position="13"/>
        <end position="141"/>
    </location>
</feature>
<keyword evidence="4" id="KW-1185">Reference proteome</keyword>
<dbReference type="Pfam" id="PF08327">
    <property type="entry name" value="AHSA1"/>
    <property type="match status" value="1"/>
</dbReference>
<evidence type="ECO:0000259" key="2">
    <source>
        <dbReference type="Pfam" id="PF08327"/>
    </source>
</evidence>
<gene>
    <name evidence="3" type="ORF">TMPK1_36060</name>
</gene>
<evidence type="ECO:0000313" key="4">
    <source>
        <dbReference type="Proteomes" id="UP000681075"/>
    </source>
</evidence>
<dbReference type="CDD" id="cd07814">
    <property type="entry name" value="SRPBCC_CalC_Aha1-like"/>
    <property type="match status" value="1"/>
</dbReference>
<reference evidence="3" key="1">
    <citation type="submission" date="2021-02" db="EMBL/GenBank/DDBJ databases">
        <title>Genome sequence of Rhodospirillales sp. strain TMPK1 isolated from soil.</title>
        <authorList>
            <person name="Nakai R."/>
            <person name="Kusada H."/>
            <person name="Tamaki H."/>
        </authorList>
    </citation>
    <scope>NUCLEOTIDE SEQUENCE</scope>
    <source>
        <strain evidence="3">TMPK1</strain>
    </source>
</reference>
<proteinExistence type="inferred from homology"/>
<dbReference type="Proteomes" id="UP000681075">
    <property type="component" value="Unassembled WGS sequence"/>
</dbReference>
<dbReference type="InterPro" id="IPR023393">
    <property type="entry name" value="START-like_dom_sf"/>
</dbReference>
<comment type="caution">
    <text evidence="3">The sequence shown here is derived from an EMBL/GenBank/DDBJ whole genome shotgun (WGS) entry which is preliminary data.</text>
</comment>
<sequence length="144" mass="16344">MTKPSLTIRRRIKASPEKLFRAWTDPANIRQWWGPDDGPVLHAEADLRVGGAFRVKFRMLDGDEHECGGTYREIVPNEKLIFTWQWLSDADEVETLVTVLLQPDGDGTAMTFTHAQFQDEKTRDGHQAGWSGSFDKLERAFGAP</sequence>
<dbReference type="EMBL" id="BOPV01000001">
    <property type="protein sequence ID" value="GIL41369.1"/>
    <property type="molecule type" value="Genomic_DNA"/>
</dbReference>
<dbReference type="Gene3D" id="3.30.530.20">
    <property type="match status" value="1"/>
</dbReference>
<evidence type="ECO:0000313" key="3">
    <source>
        <dbReference type="EMBL" id="GIL41369.1"/>
    </source>
</evidence>
<dbReference type="InterPro" id="IPR013538">
    <property type="entry name" value="ASHA1/2-like_C"/>
</dbReference>